<dbReference type="PANTHER" id="PTHR22916">
    <property type="entry name" value="GLYCOSYLTRANSFERASE"/>
    <property type="match status" value="1"/>
</dbReference>
<dbReference type="EMBL" id="CP077090">
    <property type="protein sequence ID" value="QXI10365.1"/>
    <property type="molecule type" value="Genomic_DNA"/>
</dbReference>
<evidence type="ECO:0000313" key="4">
    <source>
        <dbReference type="Proteomes" id="UP000627092"/>
    </source>
</evidence>
<dbReference type="PANTHER" id="PTHR22916:SF3">
    <property type="entry name" value="UDP-GLCNAC:BETAGAL BETA-1,3-N-ACETYLGLUCOSAMINYLTRANSFERASE-LIKE PROTEIN 1"/>
    <property type="match status" value="1"/>
</dbReference>
<organism evidence="3 4">
    <name type="scientific">Pseudomonas zeae</name>
    <dbReference type="NCBI Taxonomy" id="2745510"/>
    <lineage>
        <taxon>Bacteria</taxon>
        <taxon>Pseudomonadati</taxon>
        <taxon>Pseudomonadota</taxon>
        <taxon>Gammaproteobacteria</taxon>
        <taxon>Pseudomonadales</taxon>
        <taxon>Pseudomonadaceae</taxon>
        <taxon>Pseudomonas</taxon>
    </lineage>
</organism>
<dbReference type="Gene3D" id="3.90.550.10">
    <property type="entry name" value="Spore Coat Polysaccharide Biosynthesis Protein SpsA, Chain A"/>
    <property type="match status" value="1"/>
</dbReference>
<dbReference type="Pfam" id="PF00535">
    <property type="entry name" value="Glycos_transf_2"/>
    <property type="match status" value="1"/>
</dbReference>
<dbReference type="InterPro" id="IPR029044">
    <property type="entry name" value="Nucleotide-diphossugar_trans"/>
</dbReference>
<reference evidence="3" key="1">
    <citation type="journal article" date="2020" name="Microorganisms">
        <title>Reliable Identification of Environmental Pseudomonas Isolates Using the rpoD Gene.</title>
        <authorList>
            <consortium name="The Broad Institute Genome Sequencing Platform"/>
            <person name="Girard L."/>
            <person name="Lood C."/>
            <person name="Rokni-Zadeh H."/>
            <person name="van Noort V."/>
            <person name="Lavigne R."/>
            <person name="De Mot R."/>
        </authorList>
    </citation>
    <scope>NUCLEOTIDE SEQUENCE</scope>
    <source>
        <strain evidence="3">OE 48.2</strain>
    </source>
</reference>
<keyword evidence="1" id="KW-0472">Membrane</keyword>
<sequence length="857" mass="96477">MKVKDLIRETLWLPGSSYGNGSLPIVSVLLPTFRRAKSGKFRKAIESVLSQTLSDLELIIVDDASTDGSADIIAEFMEKDGRVSCLRHPKNIGLPAVSEYEAYSKSRGRYIAFAFDDDVFFPDALHNLYTEAQKTPDQLIYGSVEMRVVEFGSGDEQVVHLGASLSNNNINSGNYIANNSVLVPRFILEDIGLYDPHILMTRVCDWDLWRRISRKYILRYVDISVGEVGGPATNDSLGKTYALDSWASEERIRQDRDISLRPSNFEEYDVFSLPQTTTHCTVVAAKEMAFAHARSRNNFDIASSLIDSDEKRKILVLTAHPNASTTVTFDFLPEEWKSRVRVIVPGHWPLSEIAHASCVIFVRQLDPFFEWIDAAHKLQIPCYYFTDDNLTLLQETKEMSGFEDFSKKTLRHKLKDFSGVLTSTLPLLEYFKEHLLHSNVEWFPPTFRDMKISTAEVPTAREKLVIAFAGGSHRLSALLDVMLPAFLKYVESGRSIQLVVGGANTEFFEDFKQHDRLELITMPFELNWETALLQISKYSPDILIHAPSESINNVYKTTNVAMSANVLNAVLVVPDYFPYSELKQLEVGYVVSSPFSARSWSDMLQNLDFSKFSMFKKNNREYCEERFSGVVSSHVLNSISSSTAFNGFTTVESRLKLISRSNGGSIAVAGNDSIKNPQKLIESLAELARLRQATSNSKRLGFMSRKHDLWDSLMPQFGRMKEFLLDVKRNNVGTVLELSKSLHDVPYIEYELSIATNIRSFLIAFTTDGLQDGVVGIELVGPSGSIILNRVVALNGVDLSLPVEFAVDHVLASSSTVYRLRVFARAAHPVYMFEFVKYRYAGLKRIPVSPFAEVLAI</sequence>
<reference evidence="3" key="2">
    <citation type="journal article" date="2021" name="Microorganisms">
        <title>The Ever-Expanding Pseudomonas Genus: Description of 43 New Species and Partition of the Pseudomonas putida Group.</title>
        <authorList>
            <person name="Girard L."/>
            <person name="Lood C."/>
            <person name="Hofte M."/>
            <person name="Vandamme P."/>
            <person name="Rokni-Zadeh H."/>
            <person name="van Noort V."/>
            <person name="Lavigne R."/>
            <person name="De Mot R."/>
        </authorList>
    </citation>
    <scope>NUCLEOTIDE SEQUENCE</scope>
    <source>
        <strain evidence="3">OE 48.2</strain>
    </source>
</reference>
<name>A0A9E6NLS1_9PSED</name>
<feature type="domain" description="Glycosyltransferase 2-like" evidence="2">
    <location>
        <begin position="27"/>
        <end position="150"/>
    </location>
</feature>
<evidence type="ECO:0000259" key="2">
    <source>
        <dbReference type="Pfam" id="PF00535"/>
    </source>
</evidence>
<dbReference type="SUPFAM" id="SSF53448">
    <property type="entry name" value="Nucleotide-diphospho-sugar transferases"/>
    <property type="match status" value="1"/>
</dbReference>
<dbReference type="AlphaFoldDB" id="A0A9E6NLS1"/>
<keyword evidence="1" id="KW-0997">Cell inner membrane</keyword>
<accession>A0A9E6NLS1</accession>
<keyword evidence="3" id="KW-0328">Glycosyltransferase</keyword>
<evidence type="ECO:0000256" key="1">
    <source>
        <dbReference type="ARBA" id="ARBA00022519"/>
    </source>
</evidence>
<dbReference type="EC" id="2.4.-.-" evidence="3"/>
<dbReference type="GO" id="GO:0016758">
    <property type="term" value="F:hexosyltransferase activity"/>
    <property type="evidence" value="ECO:0007669"/>
    <property type="project" value="UniProtKB-ARBA"/>
</dbReference>
<keyword evidence="3" id="KW-0808">Transferase</keyword>
<dbReference type="KEGG" id="pze:HU754_021465"/>
<gene>
    <name evidence="3" type="ORF">HU754_021465</name>
</gene>
<dbReference type="RefSeq" id="WP_186620547.1">
    <property type="nucleotide sequence ID" value="NZ_CP077090.1"/>
</dbReference>
<dbReference type="Proteomes" id="UP000627092">
    <property type="component" value="Chromosome"/>
</dbReference>
<evidence type="ECO:0000313" key="3">
    <source>
        <dbReference type="EMBL" id="QXI10365.1"/>
    </source>
</evidence>
<protein>
    <submittedName>
        <fullName evidence="3">Glycosyltransferase</fullName>
        <ecNumber evidence="3">2.4.-.-</ecNumber>
    </submittedName>
</protein>
<keyword evidence="1" id="KW-1003">Cell membrane</keyword>
<proteinExistence type="predicted"/>
<dbReference type="InterPro" id="IPR001173">
    <property type="entry name" value="Glyco_trans_2-like"/>
</dbReference>